<evidence type="ECO:0000256" key="2">
    <source>
        <dbReference type="SAM" id="MobiDB-lite"/>
    </source>
</evidence>
<name>A0ABM7SPI6_9HELI</name>
<feature type="region of interest" description="Disordered" evidence="2">
    <location>
        <begin position="1"/>
        <end position="34"/>
    </location>
</feature>
<geneLocation type="plasmid" evidence="4 5">
    <name>pNHP190012_1</name>
</geneLocation>
<dbReference type="SUPFAM" id="SSF46785">
    <property type="entry name" value="Winged helix' DNA-binding domain"/>
    <property type="match status" value="1"/>
</dbReference>
<accession>A0ABM7SPI6</accession>
<dbReference type="Pfam" id="PF21205">
    <property type="entry name" value="Rep3_C"/>
    <property type="match status" value="1"/>
</dbReference>
<dbReference type="EMBL" id="AP024820">
    <property type="protein sequence ID" value="BCZ19995.1"/>
    <property type="molecule type" value="Genomic_DNA"/>
</dbReference>
<proteinExistence type="inferred from homology"/>
<keyword evidence="5" id="KW-1185">Reference proteome</keyword>
<sequence length="487" mass="56244">MSSLLNAVEPSTPQTNNPTHHYRNPPQDQPTAQDQPITAEVITQNTPTIPTEIAEKYVTFHNDVNSVSLGNLGALEANLLFAIFNKLKDKEDETLVFEAEDIRAMIGIKTKVSLENLSKIVEKFWKNIKAASFWALYPYAKENIMLFRKLRINYHDTKKTQVKSMEIQVNTPYFGYLLNYLHGNFTYFELLEFQNISGKYAKTLYRLLKQWKSTGVPPKMEWGKFRELMGISSSYTIGELEMQILKPAAQELQKLPHFENLCYKKIKTKGMGNRITHIQFYFEPITKTSKDREQAKRDIRTIAWKIRSEKAVKQLKHSMEQAKQTKLDKDMQEVIDMAFYKPQDPSVVLVVDGIQPAKDGYEILVKYYREGKEFQAKSAVLANKETFLTAMTKGGYQIVESQAQQLHTPKQPQATSSNNDLTEYIGRNLYMNNNGISASLKITDIAHIENGKVRVDIKDIDKPRKTLNPFILDNVKHFKSWFKKYKE</sequence>
<protein>
    <recommendedName>
        <fullName evidence="3">Initiator Rep protein WH1 domain-containing protein</fullName>
    </recommendedName>
</protein>
<feature type="domain" description="Initiator Rep protein WH1" evidence="3">
    <location>
        <begin position="58"/>
        <end position="209"/>
    </location>
</feature>
<evidence type="ECO:0000256" key="1">
    <source>
        <dbReference type="ARBA" id="ARBA00038283"/>
    </source>
</evidence>
<feature type="compositionally biased region" description="Polar residues" evidence="2">
    <location>
        <begin position="1"/>
        <end position="19"/>
    </location>
</feature>
<organism evidence="4 5">
    <name type="scientific">Helicobacter gastrofelis</name>
    <dbReference type="NCBI Taxonomy" id="2849642"/>
    <lineage>
        <taxon>Bacteria</taxon>
        <taxon>Pseudomonadati</taxon>
        <taxon>Campylobacterota</taxon>
        <taxon>Epsilonproteobacteria</taxon>
        <taxon>Campylobacterales</taxon>
        <taxon>Helicobacteraceae</taxon>
        <taxon>Helicobacter</taxon>
    </lineage>
</organism>
<evidence type="ECO:0000259" key="3">
    <source>
        <dbReference type="Pfam" id="PF01051"/>
    </source>
</evidence>
<dbReference type="Pfam" id="PF01051">
    <property type="entry name" value="Rep3_N"/>
    <property type="match status" value="1"/>
</dbReference>
<reference evidence="4 5" key="1">
    <citation type="submission" date="2021-07" db="EMBL/GenBank/DDBJ databases">
        <title>Novel Helicobacter sp. Isolated from a cat.</title>
        <authorList>
            <person name="Rimbara E."/>
            <person name="Suzuki M."/>
        </authorList>
    </citation>
    <scope>NUCLEOTIDE SEQUENCE [LARGE SCALE GENOMIC DNA]</scope>
    <source>
        <strain evidence="5">NHP19-012</strain>
        <plasmid evidence="4 5">pNHP190012_1</plasmid>
    </source>
</reference>
<dbReference type="Proteomes" id="UP000826146">
    <property type="component" value="Plasmid pNHP190012_1"/>
</dbReference>
<dbReference type="Gene3D" id="1.10.10.10">
    <property type="entry name" value="Winged helix-like DNA-binding domain superfamily/Winged helix DNA-binding domain"/>
    <property type="match status" value="2"/>
</dbReference>
<feature type="compositionally biased region" description="Low complexity" evidence="2">
    <location>
        <begin position="25"/>
        <end position="34"/>
    </location>
</feature>
<evidence type="ECO:0000313" key="4">
    <source>
        <dbReference type="EMBL" id="BCZ19995.1"/>
    </source>
</evidence>
<keyword evidence="4" id="KW-0614">Plasmid</keyword>
<dbReference type="InterPro" id="IPR000525">
    <property type="entry name" value="Initiator_Rep_WH1"/>
</dbReference>
<dbReference type="RefSeq" id="WP_221272663.1">
    <property type="nucleotide sequence ID" value="NZ_AP024820.1"/>
</dbReference>
<evidence type="ECO:0000313" key="5">
    <source>
        <dbReference type="Proteomes" id="UP000826146"/>
    </source>
</evidence>
<dbReference type="InterPro" id="IPR036388">
    <property type="entry name" value="WH-like_DNA-bd_sf"/>
</dbReference>
<gene>
    <name evidence="4" type="ORF">NHP190012_16370</name>
</gene>
<comment type="similarity">
    <text evidence="1">Belongs to the initiator RepB protein family.</text>
</comment>
<dbReference type="InterPro" id="IPR036390">
    <property type="entry name" value="WH_DNA-bd_sf"/>
</dbReference>